<dbReference type="SMART" id="SM01217">
    <property type="entry name" value="Fn3_like"/>
    <property type="match status" value="1"/>
</dbReference>
<reference evidence="11 12" key="1">
    <citation type="submission" date="2016-03" db="EMBL/GenBank/DDBJ databases">
        <authorList>
            <person name="Ploux O."/>
        </authorList>
    </citation>
    <scope>NUCLEOTIDE SEQUENCE [LARGE SCALE GENOMIC DNA]</scope>
    <source>
        <strain evidence="11 12">UAMH 11012</strain>
    </source>
</reference>
<comment type="similarity">
    <text evidence="3">Belongs to the glycosyl hydrolase 3 family.</text>
</comment>
<dbReference type="SUPFAM" id="SSF52279">
    <property type="entry name" value="Beta-D-glucan exohydrolase, C-terminal domain"/>
    <property type="match status" value="1"/>
</dbReference>
<dbReference type="PANTHER" id="PTHR42715">
    <property type="entry name" value="BETA-GLUCOSIDASE"/>
    <property type="match status" value="1"/>
</dbReference>
<evidence type="ECO:0000256" key="3">
    <source>
        <dbReference type="ARBA" id="ARBA00005336"/>
    </source>
</evidence>
<dbReference type="InterPro" id="IPR001764">
    <property type="entry name" value="Glyco_hydro_3_N"/>
</dbReference>
<dbReference type="EMBL" id="FJOG01000002">
    <property type="protein sequence ID" value="CZR52316.1"/>
    <property type="molecule type" value="Genomic_DNA"/>
</dbReference>
<dbReference type="Gene3D" id="2.60.120.260">
    <property type="entry name" value="Galactose-binding domain-like"/>
    <property type="match status" value="1"/>
</dbReference>
<dbReference type="InterPro" id="IPR036962">
    <property type="entry name" value="Glyco_hydro_3_N_sf"/>
</dbReference>
<keyword evidence="12" id="KW-1185">Reference proteome</keyword>
<evidence type="ECO:0000256" key="5">
    <source>
        <dbReference type="ARBA" id="ARBA00022801"/>
    </source>
</evidence>
<evidence type="ECO:0000256" key="8">
    <source>
        <dbReference type="ARBA" id="ARBA00023295"/>
    </source>
</evidence>
<evidence type="ECO:0000256" key="6">
    <source>
        <dbReference type="ARBA" id="ARBA00023180"/>
    </source>
</evidence>
<dbReference type="InterPro" id="IPR002772">
    <property type="entry name" value="Glyco_hydro_3_C"/>
</dbReference>
<sequence>MSSSDLTELLSKLTLEEKVSLLSGADGWQTQEISHLGIGSLKTTDGPAGARGALSVNGPTAAFLHSPIAQAATWSKSSLYQIGKLLSREAKTKSAQVLLAPTICCARNPLGGRNFECLGEDPVLTGSLAREYVKGVQEGGEVGATVKHFVANEQEFQRFTINTHISPAALREIYLKPFEMVVKSAHPPTCVMSAYNCVNGRHMDMSPLLQNVLRDEWGFEDLVMSDWGGTNSTVESVLAGCDLEMPGPPEKRGKKLLEALTENLVPDLLKEIDKSALRVLKLLDTFKLLGLTPEEATQTRKQPETSSTTSSDLQLVRSVAAESIVLLKNDIKLLPLKPEDLQGKKIAIIGPNSKFGTPGGGGSATMNPQYQTQPLDSLVSILEEKSVLAEVVYEPGALTHKWLPLVTSDRWSSDNEGGSLKIEFFATDNCSGEAIETQYRSSSLIDLFDSAPRSFYSDPSPHSLRITSTLTPLTSGLHEFELSSVGNAKLFIHDHLLIDNFNWTETGETFYCFGSVAKRASLDIVAGEKYEITIEASSKSIPKGSVTDDDPIHVFGVQPSVRIGFMEQQKSDEEMIADAVAAAKDADVVVCVIGLNDEWESEGYDRQSMSLPGSQDALIWALIKESREKLVVVNQSGSPVHMPWADNVSTIVQAWYGGQEAGNALWDVLFGDVNPSGRLPISWPREYKDLGFEGKEERWPGKEGVVKYDEGTAMGYRWYQKEKIEPRWWLGYGLGYGHFGLVGSAAIEEDEWKVKAVVHNVGDVEGCEIVQVYSSVIDRVKELRAFEKTELLQPGEEQSLIMSVRPRDLAKWKGDEAGRWVTEAGKYVLWLGRHAGDENMLEFVVTVAKTLEWKP</sequence>
<evidence type="ECO:0000256" key="7">
    <source>
        <dbReference type="ARBA" id="ARBA00023277"/>
    </source>
</evidence>
<protein>
    <recommendedName>
        <fullName evidence="4">beta-glucosidase</fullName>
        <ecNumber evidence="4">3.2.1.21</ecNumber>
    </recommendedName>
</protein>
<dbReference type="SMART" id="SM00758">
    <property type="entry name" value="PA14"/>
    <property type="match status" value="1"/>
</dbReference>
<comment type="pathway">
    <text evidence="2">Glycan metabolism; cellulose degradation.</text>
</comment>
<gene>
    <name evidence="11" type="ORF">PAC_02193</name>
</gene>
<evidence type="ECO:0000313" key="12">
    <source>
        <dbReference type="Proteomes" id="UP000184330"/>
    </source>
</evidence>
<dbReference type="SUPFAM" id="SSF51445">
    <property type="entry name" value="(Trans)glycosidases"/>
    <property type="match status" value="1"/>
</dbReference>
<dbReference type="Pfam" id="PF07691">
    <property type="entry name" value="PA14"/>
    <property type="match status" value="1"/>
</dbReference>
<evidence type="ECO:0000313" key="11">
    <source>
        <dbReference type="EMBL" id="CZR52316.1"/>
    </source>
</evidence>
<dbReference type="InterPro" id="IPR017853">
    <property type="entry name" value="GH"/>
</dbReference>
<keyword evidence="9" id="KW-0624">Polysaccharide degradation</keyword>
<dbReference type="EC" id="3.2.1.21" evidence="4"/>
<proteinExistence type="inferred from homology"/>
<evidence type="ECO:0000256" key="2">
    <source>
        <dbReference type="ARBA" id="ARBA00004987"/>
    </source>
</evidence>
<dbReference type="GO" id="GO:0008422">
    <property type="term" value="F:beta-glucosidase activity"/>
    <property type="evidence" value="ECO:0007669"/>
    <property type="project" value="UniProtKB-EC"/>
</dbReference>
<evidence type="ECO:0000256" key="9">
    <source>
        <dbReference type="ARBA" id="ARBA00023326"/>
    </source>
</evidence>
<keyword evidence="5" id="KW-0378">Hydrolase</keyword>
<dbReference type="InterPro" id="IPR036881">
    <property type="entry name" value="Glyco_hydro_3_C_sf"/>
</dbReference>
<keyword evidence="6" id="KW-0325">Glycoprotein</keyword>
<name>A0A1L7WHS0_9HELO</name>
<dbReference type="PROSITE" id="PS51820">
    <property type="entry name" value="PA14"/>
    <property type="match status" value="1"/>
</dbReference>
<dbReference type="AlphaFoldDB" id="A0A1L7WHS0"/>
<dbReference type="Gene3D" id="3.20.20.300">
    <property type="entry name" value="Glycoside hydrolase, family 3, N-terminal domain"/>
    <property type="match status" value="1"/>
</dbReference>
<dbReference type="InterPro" id="IPR013783">
    <property type="entry name" value="Ig-like_fold"/>
</dbReference>
<keyword evidence="8" id="KW-0326">Glycosidase</keyword>
<dbReference type="STRING" id="576137.A0A1L7WHS0"/>
<accession>A0A1L7WHS0</accession>
<evidence type="ECO:0000259" key="10">
    <source>
        <dbReference type="PROSITE" id="PS51820"/>
    </source>
</evidence>
<dbReference type="GO" id="GO:0009251">
    <property type="term" value="P:glucan catabolic process"/>
    <property type="evidence" value="ECO:0007669"/>
    <property type="project" value="TreeGrafter"/>
</dbReference>
<dbReference type="InterPro" id="IPR050288">
    <property type="entry name" value="Cellulose_deg_GH3"/>
</dbReference>
<dbReference type="Pfam" id="PF14310">
    <property type="entry name" value="Fn3-like"/>
    <property type="match status" value="1"/>
</dbReference>
<dbReference type="InterPro" id="IPR037524">
    <property type="entry name" value="PA14/GLEYA"/>
</dbReference>
<dbReference type="Gene3D" id="3.40.50.1700">
    <property type="entry name" value="Glycoside hydrolase family 3 C-terminal domain"/>
    <property type="match status" value="1"/>
</dbReference>
<dbReference type="PANTHER" id="PTHR42715:SF3">
    <property type="entry name" value="BETA-GLUCOSIDASE B-RELATED"/>
    <property type="match status" value="1"/>
</dbReference>
<dbReference type="SUPFAM" id="SSF56988">
    <property type="entry name" value="Anthrax protective antigen"/>
    <property type="match status" value="1"/>
</dbReference>
<dbReference type="Gene3D" id="2.60.40.10">
    <property type="entry name" value="Immunoglobulins"/>
    <property type="match status" value="1"/>
</dbReference>
<dbReference type="InterPro" id="IPR011658">
    <property type="entry name" value="PA14_dom"/>
</dbReference>
<dbReference type="OrthoDB" id="47059at2759"/>
<dbReference type="Proteomes" id="UP000184330">
    <property type="component" value="Unassembled WGS sequence"/>
</dbReference>
<feature type="domain" description="PA14" evidence="10">
    <location>
        <begin position="415"/>
        <end position="580"/>
    </location>
</feature>
<keyword evidence="7" id="KW-0119">Carbohydrate metabolism</keyword>
<evidence type="ECO:0000256" key="1">
    <source>
        <dbReference type="ARBA" id="ARBA00000448"/>
    </source>
</evidence>
<organism evidence="11 12">
    <name type="scientific">Phialocephala subalpina</name>
    <dbReference type="NCBI Taxonomy" id="576137"/>
    <lineage>
        <taxon>Eukaryota</taxon>
        <taxon>Fungi</taxon>
        <taxon>Dikarya</taxon>
        <taxon>Ascomycota</taxon>
        <taxon>Pezizomycotina</taxon>
        <taxon>Leotiomycetes</taxon>
        <taxon>Helotiales</taxon>
        <taxon>Mollisiaceae</taxon>
        <taxon>Phialocephala</taxon>
        <taxon>Phialocephala fortinii species complex</taxon>
    </lineage>
</organism>
<dbReference type="Pfam" id="PF00933">
    <property type="entry name" value="Glyco_hydro_3"/>
    <property type="match status" value="1"/>
</dbReference>
<comment type="catalytic activity">
    <reaction evidence="1">
        <text>Hydrolysis of terminal, non-reducing beta-D-glucosyl residues with release of beta-D-glucose.</text>
        <dbReference type="EC" id="3.2.1.21"/>
    </reaction>
</comment>
<dbReference type="Pfam" id="PF01915">
    <property type="entry name" value="Glyco_hydro_3_C"/>
    <property type="match status" value="1"/>
</dbReference>
<evidence type="ECO:0000256" key="4">
    <source>
        <dbReference type="ARBA" id="ARBA00012744"/>
    </source>
</evidence>
<dbReference type="PRINTS" id="PR00133">
    <property type="entry name" value="GLHYDRLASE3"/>
</dbReference>
<dbReference type="InterPro" id="IPR026891">
    <property type="entry name" value="Fn3-like"/>
</dbReference>